<dbReference type="Pfam" id="PF05400">
    <property type="entry name" value="FliT"/>
    <property type="match status" value="1"/>
</dbReference>
<evidence type="ECO:0000313" key="9">
    <source>
        <dbReference type="Proteomes" id="UP000267341"/>
    </source>
</evidence>
<evidence type="ECO:0000256" key="2">
    <source>
        <dbReference type="ARBA" id="ARBA00022490"/>
    </source>
</evidence>
<keyword evidence="7" id="KW-0282">Flagellum</keyword>
<dbReference type="RefSeq" id="WP_006820496.1">
    <property type="nucleotide sequence ID" value="NZ_CABKQJ010000016.1"/>
</dbReference>
<evidence type="ECO:0000313" key="6">
    <source>
        <dbReference type="EMBL" id="RKR64053.1"/>
    </source>
</evidence>
<dbReference type="AlphaFoldDB" id="A0AB38G0V2"/>
<keyword evidence="7" id="KW-0969">Cilium</keyword>
<organism evidence="7 8">
    <name type="scientific">Yokenella regensburgei</name>
    <dbReference type="NCBI Taxonomy" id="158877"/>
    <lineage>
        <taxon>Bacteria</taxon>
        <taxon>Pseudomonadati</taxon>
        <taxon>Pseudomonadota</taxon>
        <taxon>Gammaproteobacteria</taxon>
        <taxon>Enterobacterales</taxon>
        <taxon>Enterobacteriaceae</taxon>
        <taxon>Yokenella</taxon>
    </lineage>
</organism>
<comment type="caution">
    <text evidence="7">The sequence shown here is derived from an EMBL/GenBank/DDBJ whole genome shotgun (WGS) entry which is preliminary data.</text>
</comment>
<dbReference type="InterPro" id="IPR008622">
    <property type="entry name" value="FliT"/>
</dbReference>
<reference evidence="7 8" key="1">
    <citation type="submission" date="2018-06" db="EMBL/GenBank/DDBJ databases">
        <authorList>
            <consortium name="Pathogen Informatics"/>
            <person name="Doyle S."/>
        </authorList>
    </citation>
    <scope>NUCLEOTIDE SEQUENCE [LARGE SCALE GENOMIC DNA]</scope>
    <source>
        <strain evidence="7 8">NCTC11967</strain>
    </source>
</reference>
<dbReference type="GeneID" id="66902799"/>
<dbReference type="EMBL" id="UAVL01000020">
    <property type="protein sequence ID" value="SQA65116.1"/>
    <property type="molecule type" value="Genomic_DNA"/>
</dbReference>
<dbReference type="Proteomes" id="UP000267341">
    <property type="component" value="Unassembled WGS sequence"/>
</dbReference>
<sequence>MTDSIPSLQNWHALLALSHTLLSLAHEGKWDELVEHEVTYVTMVERIAGQPLPANNTLFQDKARILLAQILDNEARLKTLLQERMSELQVLINQTGKQKSVTTAYGSLSGNILFPNEFNSQ</sequence>
<dbReference type="NCBIfam" id="NF007836">
    <property type="entry name" value="PRK10548.1"/>
    <property type="match status" value="1"/>
</dbReference>
<dbReference type="EMBL" id="RBIZ01000003">
    <property type="protein sequence ID" value="RKR64053.1"/>
    <property type="molecule type" value="Genomic_DNA"/>
</dbReference>
<comment type="subcellular location">
    <subcellularLocation>
        <location evidence="1">Cytoplasm</location>
        <location evidence="1">Cytosol</location>
    </subcellularLocation>
</comment>
<accession>A0AB38G0V2</accession>
<evidence type="ECO:0000256" key="3">
    <source>
        <dbReference type="ARBA" id="ARBA00022795"/>
    </source>
</evidence>
<keyword evidence="7" id="KW-0966">Cell projection</keyword>
<evidence type="ECO:0000313" key="7">
    <source>
        <dbReference type="EMBL" id="SQA65116.1"/>
    </source>
</evidence>
<dbReference type="Gene3D" id="1.20.58.380">
    <property type="entry name" value="Flagellar protein flit"/>
    <property type="match status" value="1"/>
</dbReference>
<evidence type="ECO:0000256" key="4">
    <source>
        <dbReference type="ARBA" id="ARBA00023186"/>
    </source>
</evidence>
<keyword evidence="2" id="KW-0963">Cytoplasm</keyword>
<gene>
    <name evidence="7" type="primary">fliT</name>
    <name evidence="6" type="ORF">C7387_0731</name>
    <name evidence="7" type="ORF">NCTC11967_04139</name>
</gene>
<proteinExistence type="predicted"/>
<dbReference type="GO" id="GO:0044781">
    <property type="term" value="P:bacterial-type flagellum organization"/>
    <property type="evidence" value="ECO:0007669"/>
    <property type="project" value="UniProtKB-KW"/>
</dbReference>
<name>A0AB38G0V2_9ENTR</name>
<evidence type="ECO:0000313" key="8">
    <source>
        <dbReference type="Proteomes" id="UP000251313"/>
    </source>
</evidence>
<protein>
    <recommendedName>
        <fullName evidence="5">Flagellar protein FliT</fullName>
    </recommendedName>
</protein>
<keyword evidence="3" id="KW-1005">Bacterial flagellum biogenesis</keyword>
<reference evidence="6 9" key="2">
    <citation type="submission" date="2018-10" db="EMBL/GenBank/DDBJ databases">
        <title>Genomic Encyclopedia of Type Strains, Phase IV (KMG-IV): sequencing the most valuable type-strain genomes for metagenomic binning, comparative biology and taxonomic classification.</title>
        <authorList>
            <person name="Goeker M."/>
        </authorList>
    </citation>
    <scope>NUCLEOTIDE SEQUENCE [LARGE SCALE GENOMIC DNA]</scope>
    <source>
        <strain evidence="6 9">DSM 5079</strain>
    </source>
</reference>
<dbReference type="Proteomes" id="UP000251313">
    <property type="component" value="Unassembled WGS sequence"/>
</dbReference>
<evidence type="ECO:0000256" key="5">
    <source>
        <dbReference type="ARBA" id="ARBA00093797"/>
    </source>
</evidence>
<evidence type="ECO:0000256" key="1">
    <source>
        <dbReference type="ARBA" id="ARBA00004514"/>
    </source>
</evidence>
<keyword evidence="9" id="KW-1185">Reference proteome</keyword>
<keyword evidence="4" id="KW-0143">Chaperone</keyword>